<gene>
    <name evidence="1" type="ORF">GRI42_13540</name>
</gene>
<proteinExistence type="predicted"/>
<protein>
    <recommendedName>
        <fullName evidence="3">Regulatory protein RecX</fullName>
    </recommendedName>
</protein>
<comment type="caution">
    <text evidence="1">The sequence shown here is derived from an EMBL/GenBank/DDBJ whole genome shotgun (WGS) entry which is preliminary data.</text>
</comment>
<dbReference type="Proteomes" id="UP000444185">
    <property type="component" value="Unassembled WGS sequence"/>
</dbReference>
<name>A0A844Y2U9_9SPHN</name>
<keyword evidence="2" id="KW-1185">Reference proteome</keyword>
<dbReference type="AlphaFoldDB" id="A0A844Y2U9"/>
<dbReference type="OrthoDB" id="7432442at2"/>
<evidence type="ECO:0008006" key="3">
    <source>
        <dbReference type="Google" id="ProtNLM"/>
    </source>
</evidence>
<organism evidence="1 2">
    <name type="scientific">Qipengyuania gaetbuli</name>
    <dbReference type="NCBI Taxonomy" id="266952"/>
    <lineage>
        <taxon>Bacteria</taxon>
        <taxon>Pseudomonadati</taxon>
        <taxon>Pseudomonadota</taxon>
        <taxon>Alphaproteobacteria</taxon>
        <taxon>Sphingomonadales</taxon>
        <taxon>Erythrobacteraceae</taxon>
        <taxon>Qipengyuania</taxon>
    </lineage>
</organism>
<evidence type="ECO:0000313" key="1">
    <source>
        <dbReference type="EMBL" id="MXO52331.1"/>
    </source>
</evidence>
<dbReference type="RefSeq" id="WP_160608983.1">
    <property type="nucleotide sequence ID" value="NZ_WTYF01000004.1"/>
</dbReference>
<accession>A0A844Y2U9</accession>
<reference evidence="1 2" key="1">
    <citation type="submission" date="2019-12" db="EMBL/GenBank/DDBJ databases">
        <title>Genomic-based taxomic classification of the family Erythrobacteraceae.</title>
        <authorList>
            <person name="Xu L."/>
        </authorList>
    </citation>
    <scope>NUCLEOTIDE SEQUENCE [LARGE SCALE GENOMIC DNA]</scope>
    <source>
        <strain evidence="1 2">DSM 16225</strain>
    </source>
</reference>
<sequence>MVERNATSRRSRRTPKPLDRTRLNDLALAYVARFATSAGKLRTYLNRKLRERGWDGEEGPDIDGLVGKFVDRGYVDDRGFGRMKASGLLARGYGARRVDETLRSAGIDERLRDELAPAEREARQAAVSLARRRRFGPFGIVHEDEPVEERHKRREKQLAAMVRAGHTFAHAQAVLSARDESALDEWLEEGEETGPTTGTTA</sequence>
<evidence type="ECO:0000313" key="2">
    <source>
        <dbReference type="Proteomes" id="UP000444185"/>
    </source>
</evidence>
<dbReference type="EMBL" id="WTYF01000004">
    <property type="protein sequence ID" value="MXO52331.1"/>
    <property type="molecule type" value="Genomic_DNA"/>
</dbReference>